<protein>
    <recommendedName>
        <fullName evidence="7">STAS domain-containing protein</fullName>
    </recommendedName>
</protein>
<evidence type="ECO:0000259" key="7">
    <source>
        <dbReference type="PROSITE" id="PS50801"/>
    </source>
</evidence>
<dbReference type="GO" id="GO:0005634">
    <property type="term" value="C:nucleus"/>
    <property type="evidence" value="ECO:0007669"/>
    <property type="project" value="UniProtKB-SubCell"/>
</dbReference>
<sequence>MPRKRVLKTNRVLIDEANMKQAIIKVFNGTYSERRAAIIYEIRRTTLQCRIKRILNKYTKESYLTHNGERADDSGNDSIDEDSPKYSRIVDLPLTVYGVTKVVSTLVSDTITSSLTLGIDCCYLFSIKTNFKPDTFTVSSLLNSVKLIQDKNGLNPQQFRDIEMEVDVPQRVKIDRPVYEQEQLNKDCEYEKPETNYWSCLKCKPSSLLFRTIPILEWLPQYNWRNDIVGDLIAGFTVAIMHIPQGMAYSLLANVPAVIGIYTAVFPVIIYFFFGTSKHVSMGTFAIVCLMTGKAVLEHSDPYYFSLDNVAKSEHGYSPLEVVSMLTFTVALVQMLMYVLRLGIISTLLSETLVSGFTTAAAFQVLTSQVKDLFGLIIPKHKGYFTVIKPRLANKCSLPIPIELIAVVLGTVASYFLELPTNYNVSVVGVIPSGIPAPTIPPFSLMDNILIDGVVIAIVSYAMSLSMALIFAQKLSYEVDANQELLATGLGNIFGSFFTCLPMTASISRSMIQQTVGGKTQLTSIISCGILILVLILIGPLFEALPTSILASVIIVALKGMLIQVTQFFHFWKLSKLDAFVWIMTFLTVIFISIDIGLLVGFILSLAEIIIMGFKPYTCLLGSVPNTDIYLDVARYKMAIPIKGIRMFHYSGGLNFALRNTFKNELYCLVGIHPQKELNVRRRIARLKERDDISSSDFSIDKFNQKIEKLRSKTTTDLYCIIIDFSAVSYIDPSGVSIMKIIGEDFSRINIPVYVAGCCGPVYEMMNKCGLLRAAKNSIRIFPTIHDAVQSAMSTFNLQAVESISIIPHS</sequence>
<feature type="transmembrane region" description="Helical" evidence="6">
    <location>
        <begin position="524"/>
        <end position="542"/>
    </location>
</feature>
<dbReference type="PROSITE" id="PS50801">
    <property type="entry name" value="STAS"/>
    <property type="match status" value="1"/>
</dbReference>
<dbReference type="InterPro" id="IPR001902">
    <property type="entry name" value="SLC26A/SulP_fam"/>
</dbReference>
<keyword evidence="3 6" id="KW-0812">Transmembrane</keyword>
<dbReference type="InterPro" id="IPR009057">
    <property type="entry name" value="Homeodomain-like_sf"/>
</dbReference>
<dbReference type="Gene3D" id="1.10.10.60">
    <property type="entry name" value="Homeodomain-like"/>
    <property type="match status" value="1"/>
</dbReference>
<proteinExistence type="predicted"/>
<keyword evidence="9" id="KW-1185">Reference proteome</keyword>
<gene>
    <name evidence="8" type="ORF">RN001_006748</name>
</gene>
<dbReference type="PANTHER" id="PTHR11814">
    <property type="entry name" value="SULFATE TRANSPORTER"/>
    <property type="match status" value="1"/>
</dbReference>
<dbReference type="SUPFAM" id="SSF52091">
    <property type="entry name" value="SpoIIaa-like"/>
    <property type="match status" value="1"/>
</dbReference>
<dbReference type="Proteomes" id="UP001353858">
    <property type="component" value="Unassembled WGS sequence"/>
</dbReference>
<evidence type="ECO:0000256" key="2">
    <source>
        <dbReference type="ARBA" id="ARBA00004141"/>
    </source>
</evidence>
<feature type="transmembrane region" description="Helical" evidence="6">
    <location>
        <begin position="251"/>
        <end position="273"/>
    </location>
</feature>
<comment type="caution">
    <text evidence="8">The sequence shown here is derived from an EMBL/GenBank/DDBJ whole genome shotgun (WGS) entry which is preliminary data.</text>
</comment>
<evidence type="ECO:0000313" key="8">
    <source>
        <dbReference type="EMBL" id="KAK4883429.1"/>
    </source>
</evidence>
<dbReference type="SUPFAM" id="SSF46689">
    <property type="entry name" value="Homeodomain-like"/>
    <property type="match status" value="1"/>
</dbReference>
<keyword evidence="4 6" id="KW-1133">Transmembrane helix</keyword>
<comment type="subcellular location">
    <subcellularLocation>
        <location evidence="2">Membrane</location>
        <topology evidence="2">Multi-pass membrane protein</topology>
    </subcellularLocation>
    <subcellularLocation>
        <location evidence="1">Nucleus</location>
    </subcellularLocation>
</comment>
<feature type="transmembrane region" description="Helical" evidence="6">
    <location>
        <begin position="449"/>
        <end position="472"/>
    </location>
</feature>
<dbReference type="Pfam" id="PF00916">
    <property type="entry name" value="Sulfate_transp"/>
    <property type="match status" value="2"/>
</dbReference>
<dbReference type="InterPro" id="IPR036513">
    <property type="entry name" value="STAS_dom_sf"/>
</dbReference>
<reference evidence="9" key="1">
    <citation type="submission" date="2023-01" db="EMBL/GenBank/DDBJ databases">
        <title>Key to firefly adult light organ development and bioluminescence: homeobox transcription factors regulate luciferase expression and transportation to peroxisome.</title>
        <authorList>
            <person name="Fu X."/>
        </authorList>
    </citation>
    <scope>NUCLEOTIDE SEQUENCE [LARGE SCALE GENOMIC DNA]</scope>
</reference>
<feature type="transmembrane region" description="Helical" evidence="6">
    <location>
        <begin position="484"/>
        <end position="504"/>
    </location>
</feature>
<dbReference type="CDD" id="cd07042">
    <property type="entry name" value="STAS_SulP_like_sulfate_transporter"/>
    <property type="match status" value="1"/>
</dbReference>
<feature type="domain" description="STAS" evidence="7">
    <location>
        <begin position="635"/>
        <end position="792"/>
    </location>
</feature>
<evidence type="ECO:0000313" key="9">
    <source>
        <dbReference type="Proteomes" id="UP001353858"/>
    </source>
</evidence>
<dbReference type="InterPro" id="IPR007889">
    <property type="entry name" value="HTH_Psq"/>
</dbReference>
<evidence type="ECO:0000256" key="3">
    <source>
        <dbReference type="ARBA" id="ARBA00022692"/>
    </source>
</evidence>
<dbReference type="GO" id="GO:0016020">
    <property type="term" value="C:membrane"/>
    <property type="evidence" value="ECO:0007669"/>
    <property type="project" value="UniProtKB-SubCell"/>
</dbReference>
<feature type="transmembrane region" description="Helical" evidence="6">
    <location>
        <begin position="581"/>
        <end position="607"/>
    </location>
</feature>
<evidence type="ECO:0000256" key="4">
    <source>
        <dbReference type="ARBA" id="ARBA00022989"/>
    </source>
</evidence>
<dbReference type="InterPro" id="IPR002645">
    <property type="entry name" value="STAS_dom"/>
</dbReference>
<dbReference type="Pfam" id="PF01740">
    <property type="entry name" value="STAS"/>
    <property type="match status" value="1"/>
</dbReference>
<dbReference type="EMBL" id="JARPUR010000002">
    <property type="protein sequence ID" value="KAK4883429.1"/>
    <property type="molecule type" value="Genomic_DNA"/>
</dbReference>
<keyword evidence="5 6" id="KW-0472">Membrane</keyword>
<evidence type="ECO:0000256" key="5">
    <source>
        <dbReference type="ARBA" id="ARBA00023136"/>
    </source>
</evidence>
<dbReference type="AlphaFoldDB" id="A0AAN7Q234"/>
<evidence type="ECO:0000256" key="6">
    <source>
        <dbReference type="SAM" id="Phobius"/>
    </source>
</evidence>
<feature type="transmembrane region" description="Helical" evidence="6">
    <location>
        <begin position="549"/>
        <end position="569"/>
    </location>
</feature>
<name>A0AAN7Q234_9COLE</name>
<feature type="transmembrane region" description="Helical" evidence="6">
    <location>
        <begin position="398"/>
        <end position="417"/>
    </location>
</feature>
<dbReference type="GO" id="GO:0055085">
    <property type="term" value="P:transmembrane transport"/>
    <property type="evidence" value="ECO:0007669"/>
    <property type="project" value="InterPro"/>
</dbReference>
<dbReference type="Pfam" id="PF05225">
    <property type="entry name" value="HTH_psq"/>
    <property type="match status" value="1"/>
</dbReference>
<evidence type="ECO:0000256" key="1">
    <source>
        <dbReference type="ARBA" id="ARBA00004123"/>
    </source>
</evidence>
<dbReference type="GO" id="GO:0003677">
    <property type="term" value="F:DNA binding"/>
    <property type="evidence" value="ECO:0007669"/>
    <property type="project" value="InterPro"/>
</dbReference>
<accession>A0AAN7Q234</accession>
<organism evidence="8 9">
    <name type="scientific">Aquatica leii</name>
    <dbReference type="NCBI Taxonomy" id="1421715"/>
    <lineage>
        <taxon>Eukaryota</taxon>
        <taxon>Metazoa</taxon>
        <taxon>Ecdysozoa</taxon>
        <taxon>Arthropoda</taxon>
        <taxon>Hexapoda</taxon>
        <taxon>Insecta</taxon>
        <taxon>Pterygota</taxon>
        <taxon>Neoptera</taxon>
        <taxon>Endopterygota</taxon>
        <taxon>Coleoptera</taxon>
        <taxon>Polyphaga</taxon>
        <taxon>Elateriformia</taxon>
        <taxon>Elateroidea</taxon>
        <taxon>Lampyridae</taxon>
        <taxon>Luciolinae</taxon>
        <taxon>Aquatica</taxon>
    </lineage>
</organism>
<feature type="transmembrane region" description="Helical" evidence="6">
    <location>
        <begin position="317"/>
        <end position="340"/>
    </location>
</feature>
<dbReference type="Gene3D" id="3.30.750.24">
    <property type="entry name" value="STAS domain"/>
    <property type="match status" value="1"/>
</dbReference>
<dbReference type="InterPro" id="IPR011547">
    <property type="entry name" value="SLC26A/SulP_dom"/>
</dbReference>